<accession>A0A382JZT9</accession>
<organism evidence="2">
    <name type="scientific">marine metagenome</name>
    <dbReference type="NCBI Taxonomy" id="408172"/>
    <lineage>
        <taxon>unclassified sequences</taxon>
        <taxon>metagenomes</taxon>
        <taxon>ecological metagenomes</taxon>
    </lineage>
</organism>
<sequence length="250" mass="28531">MQEIYVDDIGKGFPLVLVHGYLGSSEMWTLQKEYLSKHFRIIAPALPGFGESYKVKSVDSISAMANAIFQCLDKKKVNRFNLMGHSMGGMIVQEMVKISSERINKLICFATGSIGDIPGRFESLEKSIERLNKEGIQETVKRIPPKWFVEGSSAKNYYLCENAVKETTEETARNALNAMKNWRGYENLKNIKNETLIIWGDKDASYNFDQVDTLNKNIPNSKFKIFKGCSHNVHLEQPQKFNETVKNFLE</sequence>
<reference evidence="2" key="1">
    <citation type="submission" date="2018-05" db="EMBL/GenBank/DDBJ databases">
        <authorList>
            <person name="Lanie J.A."/>
            <person name="Ng W.-L."/>
            <person name="Kazmierczak K.M."/>
            <person name="Andrzejewski T.M."/>
            <person name="Davidsen T.M."/>
            <person name="Wayne K.J."/>
            <person name="Tettelin H."/>
            <person name="Glass J.I."/>
            <person name="Rusch D."/>
            <person name="Podicherti R."/>
            <person name="Tsui H.-C.T."/>
            <person name="Winkler M.E."/>
        </authorList>
    </citation>
    <scope>NUCLEOTIDE SEQUENCE</scope>
</reference>
<dbReference type="Gene3D" id="3.40.50.1820">
    <property type="entry name" value="alpha/beta hydrolase"/>
    <property type="match status" value="1"/>
</dbReference>
<dbReference type="PANTHER" id="PTHR43798">
    <property type="entry name" value="MONOACYLGLYCEROL LIPASE"/>
    <property type="match status" value="1"/>
</dbReference>
<gene>
    <name evidence="2" type="ORF">METZ01_LOCUS269949</name>
</gene>
<feature type="domain" description="AB hydrolase-1" evidence="1">
    <location>
        <begin position="15"/>
        <end position="243"/>
    </location>
</feature>
<dbReference type="AlphaFoldDB" id="A0A382JZT9"/>
<dbReference type="SUPFAM" id="SSF53474">
    <property type="entry name" value="alpha/beta-Hydrolases"/>
    <property type="match status" value="1"/>
</dbReference>
<dbReference type="EMBL" id="UINC01077195">
    <property type="protein sequence ID" value="SVC17095.1"/>
    <property type="molecule type" value="Genomic_DNA"/>
</dbReference>
<dbReference type="Pfam" id="PF12697">
    <property type="entry name" value="Abhydrolase_6"/>
    <property type="match status" value="1"/>
</dbReference>
<name>A0A382JZT9_9ZZZZ</name>
<protein>
    <recommendedName>
        <fullName evidence="1">AB hydrolase-1 domain-containing protein</fullName>
    </recommendedName>
</protein>
<dbReference type="InterPro" id="IPR029058">
    <property type="entry name" value="AB_hydrolase_fold"/>
</dbReference>
<dbReference type="InterPro" id="IPR050266">
    <property type="entry name" value="AB_hydrolase_sf"/>
</dbReference>
<evidence type="ECO:0000313" key="2">
    <source>
        <dbReference type="EMBL" id="SVC17095.1"/>
    </source>
</evidence>
<dbReference type="PRINTS" id="PR00111">
    <property type="entry name" value="ABHYDROLASE"/>
</dbReference>
<evidence type="ECO:0000259" key="1">
    <source>
        <dbReference type="Pfam" id="PF12697"/>
    </source>
</evidence>
<proteinExistence type="predicted"/>
<dbReference type="InterPro" id="IPR000073">
    <property type="entry name" value="AB_hydrolase_1"/>
</dbReference>